<accession>A0ACB5SVJ0</accession>
<name>A0ACB5SVJ0_AMBMO</name>
<dbReference type="EMBL" id="BSXS01000733">
    <property type="protein sequence ID" value="GME73684.1"/>
    <property type="molecule type" value="Genomic_DNA"/>
</dbReference>
<evidence type="ECO:0000313" key="2">
    <source>
        <dbReference type="Proteomes" id="UP001165064"/>
    </source>
</evidence>
<proteinExistence type="predicted"/>
<reference evidence="1" key="1">
    <citation type="submission" date="2023-04" db="EMBL/GenBank/DDBJ databases">
        <title>Ambrosiozyma monospora NBRC 10751.</title>
        <authorList>
            <person name="Ichikawa N."/>
            <person name="Sato H."/>
            <person name="Tonouchi N."/>
        </authorList>
    </citation>
    <scope>NUCLEOTIDE SEQUENCE</scope>
    <source>
        <strain evidence="1">NBRC 10751</strain>
    </source>
</reference>
<keyword evidence="2" id="KW-1185">Reference proteome</keyword>
<protein>
    <submittedName>
        <fullName evidence="1">Unnamed protein product</fullName>
    </submittedName>
</protein>
<evidence type="ECO:0000313" key="1">
    <source>
        <dbReference type="EMBL" id="GME73684.1"/>
    </source>
</evidence>
<dbReference type="Proteomes" id="UP001165064">
    <property type="component" value="Unassembled WGS sequence"/>
</dbReference>
<sequence>MTPSYNYTTSSSSTSASSLFHPSRFSVLQPLQSNTFQSQGKAPNLNLSQGKGGYSSNSNSNSSCSTGHFTARRIPSQTQTSRLRQPQQHQQQLQQQQKKRPHPSSAGTGPSTQLDTNTSTKSFNFPSSNQRSSSRARYPSLDTSKMTLISTTTTTAAAPQQHHILDESMMDMDMSYADKENPIFIQEMELLQEKLFSSTICSNVLGELGDRYGKVRQEEIENMRKLNESSNDEDMKRRASHRYSAGFRRRFNKMESINSHYAVNRMKSPPCTRPSSALGHRSRPSSALGYRSRPGSSVGQHGSQQRKVVNRTDPNVLQPPTTPGNKREGYPKIESSSKRFKNLTGDFTEVDVDMDKESEMEVDSPTRSQAEKCRIKDLQLEKIRKQQHQQTGHISDREMGPPGGPPSRLPSAGSITDSHGRLVRKKSSMTFGSMRVSSGSSVGSGGGGRLSRKSSIPTLAPHKQVSRKSSSTSLQRDRSSSGTNSSLKRDTSTSFNSSLKRDTSTSSITRQLQLEQQQYETATVIAAAVAATSAKEPPTEPLDSSHRIPSYLLPTKSSLQKCKDPETTLKASQSFNLPHQSSSSSQQHSSSDINKRISPSRSCMNLSSFVKPGGSYKSETGAKKTLRRKASSNLSNVNSTGSNSAKGNGNGNGNSKISPIRKSKTTSNIASYTSTSSGMTSSLSSSNIPRLARPDSRATNSGSGSRAPWR</sequence>
<organism evidence="1 2">
    <name type="scientific">Ambrosiozyma monospora</name>
    <name type="common">Yeast</name>
    <name type="synonym">Endomycopsis monosporus</name>
    <dbReference type="NCBI Taxonomy" id="43982"/>
    <lineage>
        <taxon>Eukaryota</taxon>
        <taxon>Fungi</taxon>
        <taxon>Dikarya</taxon>
        <taxon>Ascomycota</taxon>
        <taxon>Saccharomycotina</taxon>
        <taxon>Pichiomycetes</taxon>
        <taxon>Pichiales</taxon>
        <taxon>Pichiaceae</taxon>
        <taxon>Ambrosiozyma</taxon>
    </lineage>
</organism>
<gene>
    <name evidence="1" type="ORF">Amon02_000149300</name>
</gene>
<comment type="caution">
    <text evidence="1">The sequence shown here is derived from an EMBL/GenBank/DDBJ whole genome shotgun (WGS) entry which is preliminary data.</text>
</comment>